<dbReference type="InterPro" id="IPR036873">
    <property type="entry name" value="Rhodanese-like_dom_sf"/>
</dbReference>
<evidence type="ECO:0000256" key="1">
    <source>
        <dbReference type="SAM" id="Phobius"/>
    </source>
</evidence>
<dbReference type="SUPFAM" id="SSF52821">
    <property type="entry name" value="Rhodanese/Cell cycle control phosphatase"/>
    <property type="match status" value="1"/>
</dbReference>
<name>A0A1G4INH0_9SACH</name>
<keyword evidence="1" id="KW-0812">Transmembrane</keyword>
<dbReference type="STRING" id="1230905.A0A1G4INH0"/>
<evidence type="ECO:0000313" key="3">
    <source>
        <dbReference type="EMBL" id="SCU78233.1"/>
    </source>
</evidence>
<evidence type="ECO:0000313" key="4">
    <source>
        <dbReference type="Proteomes" id="UP000191024"/>
    </source>
</evidence>
<dbReference type="SMART" id="SM00450">
    <property type="entry name" value="RHOD"/>
    <property type="match status" value="1"/>
</dbReference>
<keyword evidence="1" id="KW-1133">Transmembrane helix</keyword>
<dbReference type="AlphaFoldDB" id="A0A1G4INH0"/>
<keyword evidence="1" id="KW-0472">Membrane</keyword>
<dbReference type="EMBL" id="LT598462">
    <property type="protein sequence ID" value="SCU78233.1"/>
    <property type="molecule type" value="Genomic_DNA"/>
</dbReference>
<dbReference type="PROSITE" id="PS50206">
    <property type="entry name" value="RHODANESE_3"/>
    <property type="match status" value="1"/>
</dbReference>
<dbReference type="GO" id="GO:0004792">
    <property type="term" value="F:thiosulfate-cyanide sulfurtransferase activity"/>
    <property type="evidence" value="ECO:0007669"/>
    <property type="project" value="TreeGrafter"/>
</dbReference>
<feature type="domain" description="Rhodanese" evidence="2">
    <location>
        <begin position="17"/>
        <end position="118"/>
    </location>
</feature>
<dbReference type="Pfam" id="PF00581">
    <property type="entry name" value="Rhodanese"/>
    <property type="match status" value="1"/>
</dbReference>
<accession>A0A1G4INH0</accession>
<dbReference type="InterPro" id="IPR001763">
    <property type="entry name" value="Rhodanese-like_dom"/>
</dbReference>
<sequence length="144" mass="16042">MTDTLTYEQVKEIVESPTPNTVLIDVRELDDFKLGSIPSSVNMPYNSYPNALDLDSEEFNKTFGFAKPSKTENLVIYCASGFRAKKAQDSSKKAGYTNVLVYPGSYNEWSSKLDDSSPQENSLTKLAVFLAVLTIVATFYVKGW</sequence>
<feature type="transmembrane region" description="Helical" evidence="1">
    <location>
        <begin position="122"/>
        <end position="141"/>
    </location>
</feature>
<reference evidence="3 4" key="1">
    <citation type="submission" date="2016-03" db="EMBL/GenBank/DDBJ databases">
        <authorList>
            <person name="Devillers H."/>
        </authorList>
    </citation>
    <scope>NUCLEOTIDE SEQUENCE [LARGE SCALE GENOMIC DNA]</scope>
    <source>
        <strain evidence="3">CBS 11717</strain>
    </source>
</reference>
<proteinExistence type="predicted"/>
<gene>
    <name evidence="3" type="ORF">LAMI_0A03906G</name>
</gene>
<dbReference type="PANTHER" id="PTHR44086">
    <property type="entry name" value="THIOSULFATE SULFURTRANSFERASE RDL2, MITOCHONDRIAL-RELATED"/>
    <property type="match status" value="1"/>
</dbReference>
<dbReference type="GO" id="GO:0005739">
    <property type="term" value="C:mitochondrion"/>
    <property type="evidence" value="ECO:0007669"/>
    <property type="project" value="TreeGrafter"/>
</dbReference>
<dbReference type="OrthoDB" id="566238at2759"/>
<dbReference type="Proteomes" id="UP000191024">
    <property type="component" value="Chromosome A"/>
</dbReference>
<protein>
    <submittedName>
        <fullName evidence="3">LAMI_0A03906g1_1</fullName>
    </submittedName>
</protein>
<evidence type="ECO:0000259" key="2">
    <source>
        <dbReference type="PROSITE" id="PS50206"/>
    </source>
</evidence>
<keyword evidence="4" id="KW-1185">Reference proteome</keyword>
<dbReference type="Gene3D" id="3.40.250.10">
    <property type="entry name" value="Rhodanese-like domain"/>
    <property type="match status" value="1"/>
</dbReference>
<organism evidence="3 4">
    <name type="scientific">Lachancea mirantina</name>
    <dbReference type="NCBI Taxonomy" id="1230905"/>
    <lineage>
        <taxon>Eukaryota</taxon>
        <taxon>Fungi</taxon>
        <taxon>Dikarya</taxon>
        <taxon>Ascomycota</taxon>
        <taxon>Saccharomycotina</taxon>
        <taxon>Saccharomycetes</taxon>
        <taxon>Saccharomycetales</taxon>
        <taxon>Saccharomycetaceae</taxon>
        <taxon>Lachancea</taxon>
    </lineage>
</organism>
<dbReference type="PANTHER" id="PTHR44086:SF10">
    <property type="entry name" value="THIOSULFATE SULFURTRANSFERASE_RHODANESE-LIKE DOMAIN-CONTAINING PROTEIN 3"/>
    <property type="match status" value="1"/>
</dbReference>